<keyword evidence="3" id="KW-1185">Reference proteome</keyword>
<proteinExistence type="predicted"/>
<name>W1PV63_AMBTC</name>
<dbReference type="PANTHER" id="PTHR35119">
    <property type="entry name" value="PROTEIN POLYCHOME"/>
    <property type="match status" value="1"/>
</dbReference>
<dbReference type="GO" id="GO:0005634">
    <property type="term" value="C:nucleus"/>
    <property type="evidence" value="ECO:0007669"/>
    <property type="project" value="InterPro"/>
</dbReference>
<evidence type="ECO:0000313" key="2">
    <source>
        <dbReference type="EMBL" id="ERN11699.1"/>
    </source>
</evidence>
<feature type="compositionally biased region" description="Basic and acidic residues" evidence="1">
    <location>
        <begin position="141"/>
        <end position="153"/>
    </location>
</feature>
<dbReference type="Gramene" id="ERN11699">
    <property type="protein sequence ID" value="ERN11699"/>
    <property type="gene ID" value="AMTR_s00022p00227480"/>
</dbReference>
<dbReference type="eggNOG" id="ENOG502RZ6Y">
    <property type="taxonomic scope" value="Eukaryota"/>
</dbReference>
<feature type="region of interest" description="Disordered" evidence="1">
    <location>
        <begin position="1"/>
        <end position="76"/>
    </location>
</feature>
<reference evidence="3" key="1">
    <citation type="journal article" date="2013" name="Science">
        <title>The Amborella genome and the evolution of flowering plants.</title>
        <authorList>
            <consortium name="Amborella Genome Project"/>
        </authorList>
    </citation>
    <scope>NUCLEOTIDE SEQUENCE [LARGE SCALE GENOMIC DNA]</scope>
</reference>
<evidence type="ECO:0000256" key="1">
    <source>
        <dbReference type="SAM" id="MobiDB-lite"/>
    </source>
</evidence>
<accession>W1PV63</accession>
<dbReference type="Proteomes" id="UP000017836">
    <property type="component" value="Unassembled WGS sequence"/>
</dbReference>
<organism evidence="2 3">
    <name type="scientific">Amborella trichopoda</name>
    <dbReference type="NCBI Taxonomy" id="13333"/>
    <lineage>
        <taxon>Eukaryota</taxon>
        <taxon>Viridiplantae</taxon>
        <taxon>Streptophyta</taxon>
        <taxon>Embryophyta</taxon>
        <taxon>Tracheophyta</taxon>
        <taxon>Spermatophyta</taxon>
        <taxon>Magnoliopsida</taxon>
        <taxon>Amborellales</taxon>
        <taxon>Amborellaceae</taxon>
        <taxon>Amborella</taxon>
    </lineage>
</organism>
<dbReference type="InterPro" id="IPR034590">
    <property type="entry name" value="POLYCHOME/GIG1"/>
</dbReference>
<gene>
    <name evidence="2" type="ORF">AMTR_s00022p00227480</name>
</gene>
<feature type="compositionally biased region" description="Polar residues" evidence="1">
    <location>
        <begin position="162"/>
        <end position="215"/>
    </location>
</feature>
<sequence length="384" mass="41761">MPEARDARPRFGARGFAGGQMPAPEIYVRRDSTAEISVAERRRQGNGQIQGSNKENMPPAYSRRSRERQRTSPLPAWYPRTPLRDITAIVRVSFRTLLHFPLVGILPFGQESGQGLRLQPFTVDFPDKSLSQALERKRARERLAATVRPRAEDTMQLDDSAYPSNTESASLSISPPQNATGEDQGDATVTVTPLSISTLENPASVNQGDETTPISLPTPYNPDNADQGDAPITNVNERGAALTANPSFPFSTPENFDQRGLITASPSSSTSTSQNPANVDERGAPSTVQPSLSISAPQDPPVINEGEAPMSMTVLETDIRVPEIEVGLPENVTKMPEEVDYVCSRARGVVEKPKFNSVGGLNQVGRQGGKSMKQQQRSKVLLMR</sequence>
<dbReference type="PANTHER" id="PTHR35119:SF1">
    <property type="entry name" value="PROTEIN POLYCHOME"/>
    <property type="match status" value="1"/>
</dbReference>
<dbReference type="AlphaFoldDB" id="W1PV63"/>
<dbReference type="GO" id="GO:0051783">
    <property type="term" value="P:regulation of nuclear division"/>
    <property type="evidence" value="ECO:0007669"/>
    <property type="project" value="InterPro"/>
</dbReference>
<feature type="compositionally biased region" description="Polar residues" evidence="1">
    <location>
        <begin position="45"/>
        <end position="55"/>
    </location>
</feature>
<dbReference type="HOGENOM" id="CLU_720319_0_0_1"/>
<feature type="compositionally biased region" description="Polar residues" evidence="1">
    <location>
        <begin position="244"/>
        <end position="255"/>
    </location>
</feature>
<dbReference type="EMBL" id="KI392687">
    <property type="protein sequence ID" value="ERN11699.1"/>
    <property type="molecule type" value="Genomic_DNA"/>
</dbReference>
<feature type="region of interest" description="Disordered" evidence="1">
    <location>
        <begin position="360"/>
        <end position="384"/>
    </location>
</feature>
<feature type="region of interest" description="Disordered" evidence="1">
    <location>
        <begin position="141"/>
        <end position="300"/>
    </location>
</feature>
<feature type="compositionally biased region" description="Low complexity" evidence="1">
    <location>
        <begin position="263"/>
        <end position="273"/>
    </location>
</feature>
<protein>
    <submittedName>
        <fullName evidence="2">Uncharacterized protein</fullName>
    </submittedName>
</protein>
<feature type="compositionally biased region" description="Polar residues" evidence="1">
    <location>
        <begin position="286"/>
        <end position="296"/>
    </location>
</feature>
<feature type="compositionally biased region" description="Basic and acidic residues" evidence="1">
    <location>
        <begin position="27"/>
        <end position="43"/>
    </location>
</feature>
<evidence type="ECO:0000313" key="3">
    <source>
        <dbReference type="Proteomes" id="UP000017836"/>
    </source>
</evidence>